<proteinExistence type="inferred from homology"/>
<evidence type="ECO:0000256" key="3">
    <source>
        <dbReference type="ARBA" id="ARBA00022603"/>
    </source>
</evidence>
<organism evidence="6 7">
    <name type="scientific">Phyllosticta capitalensis</name>
    <dbReference type="NCBI Taxonomy" id="121624"/>
    <lineage>
        <taxon>Eukaryota</taxon>
        <taxon>Fungi</taxon>
        <taxon>Dikarya</taxon>
        <taxon>Ascomycota</taxon>
        <taxon>Pezizomycotina</taxon>
        <taxon>Dothideomycetes</taxon>
        <taxon>Dothideomycetes incertae sedis</taxon>
        <taxon>Botryosphaeriales</taxon>
        <taxon>Phyllostictaceae</taxon>
        <taxon>Phyllosticta</taxon>
    </lineage>
</organism>
<gene>
    <name evidence="5" type="primary">EFM5</name>
    <name evidence="6" type="ORF">HDK90DRAFT_545599</name>
</gene>
<evidence type="ECO:0000313" key="7">
    <source>
        <dbReference type="Proteomes" id="UP001492380"/>
    </source>
</evidence>
<dbReference type="HAMAP" id="MF_03187">
    <property type="entry name" value="Methyltr_EFM5"/>
    <property type="match status" value="1"/>
</dbReference>
<dbReference type="PANTHER" id="PTHR13200:SF0">
    <property type="entry name" value="EEF1A LYSINE METHYLTRANSFERASE 1"/>
    <property type="match status" value="1"/>
</dbReference>
<evidence type="ECO:0000313" key="6">
    <source>
        <dbReference type="EMBL" id="KAK8243517.1"/>
    </source>
</evidence>
<comment type="function">
    <text evidence="5">S-adenosyl-L-methionine-dependent protein-lysine N-methyltransferase that trimethylates elongation factor 1-alpha at 'Lys-79'.</text>
</comment>
<protein>
    <recommendedName>
        <fullName evidence="5">Protein-lysine N-methyltransferase EFM5</fullName>
        <ecNumber evidence="5">2.1.1.-</ecNumber>
    </recommendedName>
    <alternativeName>
        <fullName evidence="5">Elongation factor methyltransferase 5</fullName>
    </alternativeName>
</protein>
<keyword evidence="7" id="KW-1185">Reference proteome</keyword>
<dbReference type="InterPro" id="IPR041370">
    <property type="entry name" value="Mlase_EEF1AKMT1/ZCCHC4"/>
</dbReference>
<dbReference type="GO" id="GO:0008168">
    <property type="term" value="F:methyltransferase activity"/>
    <property type="evidence" value="ECO:0007669"/>
    <property type="project" value="UniProtKB-KW"/>
</dbReference>
<evidence type="ECO:0000256" key="1">
    <source>
        <dbReference type="ARBA" id="ARBA00004496"/>
    </source>
</evidence>
<dbReference type="Proteomes" id="UP001492380">
    <property type="component" value="Unassembled WGS sequence"/>
</dbReference>
<evidence type="ECO:0000256" key="2">
    <source>
        <dbReference type="ARBA" id="ARBA00022490"/>
    </source>
</evidence>
<dbReference type="PANTHER" id="PTHR13200">
    <property type="entry name" value="EEF1A LYSINE METHYLTRANSFERASE 1"/>
    <property type="match status" value="1"/>
</dbReference>
<accession>A0ABR1YXT2</accession>
<keyword evidence="4 5" id="KW-0808">Transferase</keyword>
<reference evidence="6 7" key="1">
    <citation type="submission" date="2024-04" db="EMBL/GenBank/DDBJ databases">
        <title>Phyllosticta paracitricarpa is synonymous to the EU quarantine fungus P. citricarpa based on phylogenomic analyses.</title>
        <authorList>
            <consortium name="Lawrence Berkeley National Laboratory"/>
            <person name="Van Ingen-Buijs V.A."/>
            <person name="Van Westerhoven A.C."/>
            <person name="Haridas S."/>
            <person name="Skiadas P."/>
            <person name="Martin F."/>
            <person name="Groenewald J.Z."/>
            <person name="Crous P.W."/>
            <person name="Seidl M.F."/>
        </authorList>
    </citation>
    <scope>NUCLEOTIDE SEQUENCE [LARGE SCALE GENOMIC DNA]</scope>
    <source>
        <strain evidence="6 7">CBS 123374</strain>
    </source>
</reference>
<sequence length="239" mass="27426">MGDIQCDDDVPQLSAFALGALQDFMIERDQAAKQFEELKLVAEEEDDIVLSMEAFTEDWNASQFWYNDATATALARQLLDGATDETRIAVVSTPSVFVQIKNLLATPEYQVRPEVKLLEYDERFAVFKEYVPYDFAMPTRLPPHLKGRFDRIILDPPFLSEDCQTKSALTLRWLARSWDGSSQLIICTGERLQDLIKKLYGRAGVRATDFDVVHAGLKNEFYCYANFEKRGVWQWKSSE</sequence>
<comment type="caution">
    <text evidence="6">The sequence shown here is derived from an EMBL/GenBank/DDBJ whole genome shotgun (WGS) entry which is preliminary data.</text>
</comment>
<dbReference type="InterPro" id="IPR019369">
    <property type="entry name" value="Efm5/EEF1AKMT1"/>
</dbReference>
<keyword evidence="2 5" id="KW-0963">Cytoplasm</keyword>
<dbReference type="EMBL" id="JBBWRZ010000002">
    <property type="protein sequence ID" value="KAK8243517.1"/>
    <property type="molecule type" value="Genomic_DNA"/>
</dbReference>
<dbReference type="Pfam" id="PF10237">
    <property type="entry name" value="N6-adenineMlase"/>
    <property type="match status" value="1"/>
</dbReference>
<evidence type="ECO:0000256" key="4">
    <source>
        <dbReference type="ARBA" id="ARBA00022679"/>
    </source>
</evidence>
<dbReference type="EC" id="2.1.1.-" evidence="5"/>
<keyword evidence="3 5" id="KW-0489">Methyltransferase</keyword>
<dbReference type="GO" id="GO:0032259">
    <property type="term" value="P:methylation"/>
    <property type="evidence" value="ECO:0007669"/>
    <property type="project" value="UniProtKB-KW"/>
</dbReference>
<comment type="subcellular location">
    <subcellularLocation>
        <location evidence="1 5">Cytoplasm</location>
    </subcellularLocation>
</comment>
<evidence type="ECO:0000256" key="5">
    <source>
        <dbReference type="HAMAP-Rule" id="MF_03187"/>
    </source>
</evidence>
<comment type="similarity">
    <text evidence="5">Belongs to the class I-like SAM-binding methyltransferase superfamily. EFM5 family.</text>
</comment>
<name>A0ABR1YXT2_9PEZI</name>